<proteinExistence type="predicted"/>
<keyword evidence="2" id="KW-1185">Reference proteome</keyword>
<gene>
    <name evidence="1" type="ORF">FHR38_000795</name>
</gene>
<dbReference type="Gene3D" id="3.40.190.10">
    <property type="entry name" value="Periplasmic binding protein-like II"/>
    <property type="match status" value="2"/>
</dbReference>
<dbReference type="Proteomes" id="UP000578819">
    <property type="component" value="Unassembled WGS sequence"/>
</dbReference>
<comment type="caution">
    <text evidence="1">The sequence shown here is derived from an EMBL/GenBank/DDBJ whole genome shotgun (WGS) entry which is preliminary data.</text>
</comment>
<organism evidence="1 2">
    <name type="scientific">Micromonospora polyrhachis</name>
    <dbReference type="NCBI Taxonomy" id="1282883"/>
    <lineage>
        <taxon>Bacteria</taxon>
        <taxon>Bacillati</taxon>
        <taxon>Actinomycetota</taxon>
        <taxon>Actinomycetes</taxon>
        <taxon>Micromonosporales</taxon>
        <taxon>Micromonosporaceae</taxon>
        <taxon>Micromonospora</taxon>
    </lineage>
</organism>
<dbReference type="SUPFAM" id="SSF53850">
    <property type="entry name" value="Periplasmic binding protein-like II"/>
    <property type="match status" value="1"/>
</dbReference>
<evidence type="ECO:0000313" key="1">
    <source>
        <dbReference type="EMBL" id="MBB4957062.1"/>
    </source>
</evidence>
<name>A0A7W7WMY2_9ACTN</name>
<sequence length="360" mass="38452">MSPTSRRPSILWRGLRTRGPMLALIVVVLLSATVIAVGLRASPTAPSRPMLVSSGSWAPFVGPELPDGGPVAKLVVEILNRSGYSPEIRHTSWSLAEKQVTSGASHAVFPLVGSESRRAGFLLSDSLLDIEYVLFYDRRRGEPKISAPADLAGLRVGGIAGYDYWKELESAVSTFVTFDSPLEGFQALADGRVDVLAEGLLPGQAVLTGTSFAGDASNFGYLQNDSPLVHSVEGLYFMMADTPEAAIVMKRFNEVLAKLRSSGEYKEIVPGFEPAEGRQVTLIPVGDTGLVELLDDNGRLALLAPQGTRAQVLVWPREFVASPGASRAPILVKVKVVNGPAQGRVLHVDARALLIDAEGK</sequence>
<accession>A0A7W7WMY2</accession>
<evidence type="ECO:0000313" key="2">
    <source>
        <dbReference type="Proteomes" id="UP000578819"/>
    </source>
</evidence>
<dbReference type="AlphaFoldDB" id="A0A7W7WMY2"/>
<dbReference type="EMBL" id="JACHJW010000001">
    <property type="protein sequence ID" value="MBB4957062.1"/>
    <property type="molecule type" value="Genomic_DNA"/>
</dbReference>
<dbReference type="RefSeq" id="WP_184532834.1">
    <property type="nucleotide sequence ID" value="NZ_JACHJW010000001.1"/>
</dbReference>
<protein>
    <submittedName>
        <fullName evidence="1">ABC-type amino acid transport substrate-binding protein</fullName>
    </submittedName>
</protein>
<reference evidence="1 2" key="1">
    <citation type="submission" date="2020-08" db="EMBL/GenBank/DDBJ databases">
        <title>Sequencing the genomes of 1000 actinobacteria strains.</title>
        <authorList>
            <person name="Klenk H.-P."/>
        </authorList>
    </citation>
    <scope>NUCLEOTIDE SEQUENCE [LARGE SCALE GENOMIC DNA]</scope>
    <source>
        <strain evidence="1 2">DSM 45886</strain>
    </source>
</reference>